<dbReference type="InterPro" id="IPR050858">
    <property type="entry name" value="Mal-CoA-ACP_Trans/PKS_FabD"/>
</dbReference>
<dbReference type="Gene3D" id="3.40.366.10">
    <property type="entry name" value="Malonyl-Coenzyme A Acyl Carrier Protein, domain 2"/>
    <property type="match status" value="1"/>
</dbReference>
<evidence type="ECO:0000256" key="5">
    <source>
        <dbReference type="PIRSR" id="PIRSR000446-1"/>
    </source>
</evidence>
<dbReference type="PANTHER" id="PTHR42681:SF1">
    <property type="entry name" value="MALONYL-COA-ACYL CARRIER PROTEIN TRANSACYLASE, MITOCHONDRIAL"/>
    <property type="match status" value="1"/>
</dbReference>
<dbReference type="Proteomes" id="UP000178724">
    <property type="component" value="Unassembled WGS sequence"/>
</dbReference>
<dbReference type="EMBL" id="METM01000031">
    <property type="protein sequence ID" value="OGB88966.1"/>
    <property type="molecule type" value="Genomic_DNA"/>
</dbReference>
<dbReference type="GO" id="GO:0006633">
    <property type="term" value="P:fatty acid biosynthetic process"/>
    <property type="evidence" value="ECO:0007669"/>
    <property type="project" value="TreeGrafter"/>
</dbReference>
<keyword evidence="2 4" id="KW-0012">Acyltransferase</keyword>
<dbReference type="InterPro" id="IPR004410">
    <property type="entry name" value="Malonyl_CoA-ACP_transAc_FabD"/>
</dbReference>
<accession>A0A1F4PZE2</accession>
<dbReference type="InterPro" id="IPR016035">
    <property type="entry name" value="Acyl_Trfase/lysoPLipase"/>
</dbReference>
<organism evidence="7 8">
    <name type="scientific">candidate division WOR-1 bacterium RIFCSPHIGHO2_01_FULL_53_15</name>
    <dbReference type="NCBI Taxonomy" id="1802564"/>
    <lineage>
        <taxon>Bacteria</taxon>
        <taxon>Bacillati</taxon>
        <taxon>Saganbacteria</taxon>
    </lineage>
</organism>
<dbReference type="FunFam" id="3.30.70.250:FF:000001">
    <property type="entry name" value="Malonyl CoA-acyl carrier protein transacylase"/>
    <property type="match status" value="1"/>
</dbReference>
<keyword evidence="1 4" id="KW-0808">Transferase</keyword>
<dbReference type="InterPro" id="IPR024925">
    <property type="entry name" value="Malonyl_CoA-ACP_transAc"/>
</dbReference>
<evidence type="ECO:0000313" key="8">
    <source>
        <dbReference type="Proteomes" id="UP000178724"/>
    </source>
</evidence>
<protein>
    <recommendedName>
        <fullName evidence="4">Malonyl CoA-acyl carrier protein transacylase</fullName>
        <ecNumber evidence="4">2.3.1.39</ecNumber>
    </recommendedName>
</protein>
<dbReference type="GO" id="GO:0004314">
    <property type="term" value="F:[acyl-carrier-protein] S-malonyltransferase activity"/>
    <property type="evidence" value="ECO:0007669"/>
    <property type="project" value="UniProtKB-EC"/>
</dbReference>
<dbReference type="NCBIfam" id="TIGR00128">
    <property type="entry name" value="fabD"/>
    <property type="match status" value="1"/>
</dbReference>
<dbReference type="EC" id="2.3.1.39" evidence="4"/>
<dbReference type="GO" id="GO:0005829">
    <property type="term" value="C:cytosol"/>
    <property type="evidence" value="ECO:0007669"/>
    <property type="project" value="TreeGrafter"/>
</dbReference>
<evidence type="ECO:0000256" key="2">
    <source>
        <dbReference type="ARBA" id="ARBA00023315"/>
    </source>
</evidence>
<dbReference type="AlphaFoldDB" id="A0A1F4PZE2"/>
<gene>
    <name evidence="7" type="ORF">A2625_04480</name>
</gene>
<dbReference type="SMART" id="SM00827">
    <property type="entry name" value="PKS_AT"/>
    <property type="match status" value="1"/>
</dbReference>
<comment type="similarity">
    <text evidence="4">Belongs to the fabD family.</text>
</comment>
<dbReference type="InterPro" id="IPR016036">
    <property type="entry name" value="Malonyl_transacylase_ACP-bd"/>
</dbReference>
<dbReference type="InterPro" id="IPR014043">
    <property type="entry name" value="Acyl_transferase_dom"/>
</dbReference>
<name>A0A1F4PZE2_UNCSA</name>
<comment type="caution">
    <text evidence="7">The sequence shown here is derived from an EMBL/GenBank/DDBJ whole genome shotgun (WGS) entry which is preliminary data.</text>
</comment>
<evidence type="ECO:0000256" key="4">
    <source>
        <dbReference type="PIRNR" id="PIRNR000446"/>
    </source>
</evidence>
<evidence type="ECO:0000313" key="7">
    <source>
        <dbReference type="EMBL" id="OGB88966.1"/>
    </source>
</evidence>
<feature type="active site" evidence="5">
    <location>
        <position position="88"/>
    </location>
</feature>
<evidence type="ECO:0000259" key="6">
    <source>
        <dbReference type="SMART" id="SM00827"/>
    </source>
</evidence>
<dbReference type="SUPFAM" id="SSF55048">
    <property type="entry name" value="Probable ACP-binding domain of malonyl-CoA ACP transacylase"/>
    <property type="match status" value="1"/>
</dbReference>
<evidence type="ECO:0000256" key="1">
    <source>
        <dbReference type="ARBA" id="ARBA00022679"/>
    </source>
</evidence>
<reference evidence="7 8" key="1">
    <citation type="journal article" date="2016" name="Nat. Commun.">
        <title>Thousands of microbial genomes shed light on interconnected biogeochemical processes in an aquifer system.</title>
        <authorList>
            <person name="Anantharaman K."/>
            <person name="Brown C.T."/>
            <person name="Hug L.A."/>
            <person name="Sharon I."/>
            <person name="Castelle C.J."/>
            <person name="Probst A.J."/>
            <person name="Thomas B.C."/>
            <person name="Singh A."/>
            <person name="Wilkins M.J."/>
            <person name="Karaoz U."/>
            <person name="Brodie E.L."/>
            <person name="Williams K.H."/>
            <person name="Hubbard S.S."/>
            <person name="Banfield J.F."/>
        </authorList>
    </citation>
    <scope>NUCLEOTIDE SEQUENCE [LARGE SCALE GENOMIC DNA]</scope>
</reference>
<sequence>MKTAFVFPGQGSQSVGMGKGFAEKLLEQANQILGFDLKKIVLEGPEEELIKTEIQQPAIFTVSVAALEESRKQKAELGTQVAAVAGHSLGEYSALYSAGAISFEDGVKTVHLRGKFMQAAVPAGEGAMAALLGGDRDAIINICKGVGGVWPANFNSPGQIVISGKKSSVEAAGEKLKAAGVKKIIPLAVSAPFHCPLMQPAADKLAIELEKITINDAKIPVYANVTAAPVKSGAEIKQLLVKQVTAPVLWEDSIKKMIADGVTSFIEVGPGKVLTGLIKKTDPNVEVKSYVEA</sequence>
<dbReference type="PANTHER" id="PTHR42681">
    <property type="entry name" value="MALONYL-COA-ACYL CARRIER PROTEIN TRANSACYLASE, MITOCHONDRIAL"/>
    <property type="match status" value="1"/>
</dbReference>
<comment type="catalytic activity">
    <reaction evidence="3 4">
        <text>holo-[ACP] + malonyl-CoA = malonyl-[ACP] + CoA</text>
        <dbReference type="Rhea" id="RHEA:41792"/>
        <dbReference type="Rhea" id="RHEA-COMP:9623"/>
        <dbReference type="Rhea" id="RHEA-COMP:9685"/>
        <dbReference type="ChEBI" id="CHEBI:57287"/>
        <dbReference type="ChEBI" id="CHEBI:57384"/>
        <dbReference type="ChEBI" id="CHEBI:64479"/>
        <dbReference type="ChEBI" id="CHEBI:78449"/>
        <dbReference type="EC" id="2.3.1.39"/>
    </reaction>
</comment>
<dbReference type="InterPro" id="IPR001227">
    <property type="entry name" value="Ac_transferase_dom_sf"/>
</dbReference>
<evidence type="ECO:0000256" key="3">
    <source>
        <dbReference type="ARBA" id="ARBA00048462"/>
    </source>
</evidence>
<proteinExistence type="inferred from homology"/>
<feature type="active site" evidence="5">
    <location>
        <position position="194"/>
    </location>
</feature>
<dbReference type="Pfam" id="PF00698">
    <property type="entry name" value="Acyl_transf_1"/>
    <property type="match status" value="1"/>
</dbReference>
<dbReference type="Gene3D" id="3.30.70.250">
    <property type="entry name" value="Malonyl-CoA ACP transacylase, ACP-binding"/>
    <property type="match status" value="1"/>
</dbReference>
<dbReference type="PIRSF" id="PIRSF000446">
    <property type="entry name" value="Mct"/>
    <property type="match status" value="1"/>
</dbReference>
<dbReference type="SUPFAM" id="SSF52151">
    <property type="entry name" value="FabD/lysophospholipase-like"/>
    <property type="match status" value="1"/>
</dbReference>
<feature type="domain" description="Malonyl-CoA:ACP transacylase (MAT)" evidence="6">
    <location>
        <begin position="6"/>
        <end position="290"/>
    </location>
</feature>